<evidence type="ECO:0000256" key="27">
    <source>
        <dbReference type="ARBA" id="ARBA00048034"/>
    </source>
</evidence>
<evidence type="ECO:0000256" key="15">
    <source>
        <dbReference type="ARBA" id="ARBA00023411"/>
    </source>
</evidence>
<dbReference type="SUPFAM" id="SSF111331">
    <property type="entry name" value="NAD kinase/diacylglycerol kinase-like"/>
    <property type="match status" value="1"/>
</dbReference>
<evidence type="ECO:0000256" key="20">
    <source>
        <dbReference type="ARBA" id="ARBA00024636"/>
    </source>
</evidence>
<evidence type="ECO:0000256" key="25">
    <source>
        <dbReference type="ARBA" id="ARBA00030553"/>
    </source>
</evidence>
<keyword evidence="6" id="KW-0808">Transferase</keyword>
<evidence type="ECO:0000256" key="1">
    <source>
        <dbReference type="ARBA" id="ARBA00001946"/>
    </source>
</evidence>
<comment type="subcellular location">
    <subcellularLocation>
        <location evidence="3">Mitochondrion inner membrane</location>
        <topology evidence="3">Peripheral membrane protein</topology>
    </subcellularLocation>
    <subcellularLocation>
        <location evidence="2">Mitochondrion intermembrane space</location>
    </subcellularLocation>
</comment>
<comment type="catalytic activity">
    <reaction evidence="29">
        <text>N-(hexanoyl)sphing-4-enine + ATP = N-hexanoylsphing-4-enine 1-phosphate + ADP + H(+)</text>
        <dbReference type="Rhea" id="RHEA:43312"/>
        <dbReference type="ChEBI" id="CHEBI:15378"/>
        <dbReference type="ChEBI" id="CHEBI:30616"/>
        <dbReference type="ChEBI" id="CHEBI:63867"/>
        <dbReference type="ChEBI" id="CHEBI:82959"/>
        <dbReference type="ChEBI" id="CHEBI:456216"/>
    </reaction>
    <physiologicalReaction direction="left-to-right" evidence="29">
        <dbReference type="Rhea" id="RHEA:43313"/>
    </physiologicalReaction>
</comment>
<sequence>MSRIIKTAKMIRRNWKKSTFLFGVLAYGTSHLVERYRTFEMMRAYCEEAKKYGEKPIPQTMKPKHVTVILNPEANYKKSNVQFEKFAAPLLHLAGIKVSIFQTEKEKQAQDLMQIMANTDAVLIAGGDGTVQEAITGLLRRPSYEEENLPVGIIPLGKTNTVAQYLFGSKSSSRAQLMAEAAMAVIRETTSNMDVLKVQFSDENYPVYGMIDFEQGLFGDIEPLVDKYWYLGFLKDKYTYFRNSSKGWQPIVNDSLEYVAPCSGCSKCYVPPKKKETPQQPSRWWQVFVPRQTDSKASSDTDKTDELKASRINEDCGKHISLPPGYSNISVSTSNTDSEGPAKSGSLYIKIFPENLSTTQIISSGLNHRKSKLKDGSGLATVVEARQLIIKTAESIKESYEDVSTPALDGSSDEAASEEIQSISSVPSNSVEIISSDQSGSFSMLSNSVVAASPETKESDSPIPSDPTNVESITQNEPDSPIPSDSTNGETITQNEPDSPMLSNSTNGEPITQNEPASSFVAGANDPLETVENSNSKESSSSSKTEKPVEEEKKGGFQLY</sequence>
<evidence type="ECO:0000259" key="31">
    <source>
        <dbReference type="PROSITE" id="PS50146"/>
    </source>
</evidence>
<evidence type="ECO:0000256" key="7">
    <source>
        <dbReference type="ARBA" id="ARBA00022741"/>
    </source>
</evidence>
<keyword evidence="7" id="KW-0547">Nucleotide-binding</keyword>
<dbReference type="EMBL" id="CAXIEN010000122">
    <property type="protein sequence ID" value="CAL1279478.1"/>
    <property type="molecule type" value="Genomic_DNA"/>
</dbReference>
<dbReference type="InterPro" id="IPR017438">
    <property type="entry name" value="ATP-NAD_kinase_N"/>
</dbReference>
<dbReference type="GO" id="GO:0001729">
    <property type="term" value="F:ceramide kinase activity"/>
    <property type="evidence" value="ECO:0007669"/>
    <property type="project" value="UniProtKB-EC"/>
</dbReference>
<feature type="compositionally biased region" description="Polar residues" evidence="30">
    <location>
        <begin position="466"/>
        <end position="517"/>
    </location>
</feature>
<dbReference type="EC" id="2.7.1.138" evidence="22"/>
<evidence type="ECO:0000256" key="12">
    <source>
        <dbReference type="ARBA" id="ARBA00023128"/>
    </source>
</evidence>
<evidence type="ECO:0000256" key="5">
    <source>
        <dbReference type="ARBA" id="ARBA00012133"/>
    </source>
</evidence>
<evidence type="ECO:0000256" key="24">
    <source>
        <dbReference type="ARBA" id="ARBA00026142"/>
    </source>
</evidence>
<dbReference type="SMART" id="SM00046">
    <property type="entry name" value="DAGKc"/>
    <property type="match status" value="1"/>
</dbReference>
<comment type="catalytic activity">
    <reaction evidence="28">
        <text>a monoacylglycerol + ATP = a monoacyl-sn-glycero-3-phosphate + ADP + H(+)</text>
        <dbReference type="Rhea" id="RHEA:19293"/>
        <dbReference type="ChEBI" id="CHEBI:15378"/>
        <dbReference type="ChEBI" id="CHEBI:17408"/>
        <dbReference type="ChEBI" id="CHEBI:30616"/>
        <dbReference type="ChEBI" id="CHEBI:77589"/>
        <dbReference type="ChEBI" id="CHEBI:456216"/>
        <dbReference type="EC" id="2.7.1.94"/>
    </reaction>
    <physiologicalReaction direction="left-to-right" evidence="28">
        <dbReference type="Rhea" id="RHEA:19294"/>
    </physiologicalReaction>
</comment>
<comment type="catalytic activity">
    <reaction evidence="18">
        <text>a 1-acyl-sn-glycerol + ATP = a 1-acyl-sn-glycero-3-phosphate + ADP + H(+)</text>
        <dbReference type="Rhea" id="RHEA:33747"/>
        <dbReference type="ChEBI" id="CHEBI:15378"/>
        <dbReference type="ChEBI" id="CHEBI:30616"/>
        <dbReference type="ChEBI" id="CHEBI:57970"/>
        <dbReference type="ChEBI" id="CHEBI:64683"/>
        <dbReference type="ChEBI" id="CHEBI:456216"/>
    </reaction>
    <physiologicalReaction direction="left-to-right" evidence="18">
        <dbReference type="Rhea" id="RHEA:33748"/>
    </physiologicalReaction>
</comment>
<dbReference type="InterPro" id="IPR001206">
    <property type="entry name" value="Diacylglycerol_kinase_cat_dom"/>
</dbReference>
<feature type="domain" description="DAGKc" evidence="31">
    <location>
        <begin position="61"/>
        <end position="204"/>
    </location>
</feature>
<accession>A0AAV2A655</accession>
<evidence type="ECO:0000256" key="14">
    <source>
        <dbReference type="ARBA" id="ARBA00023371"/>
    </source>
</evidence>
<evidence type="ECO:0000256" key="13">
    <source>
        <dbReference type="ARBA" id="ARBA00023136"/>
    </source>
</evidence>
<feature type="compositionally biased region" description="Low complexity" evidence="30">
    <location>
        <begin position="530"/>
        <end position="543"/>
    </location>
</feature>
<dbReference type="Gene3D" id="3.40.50.10330">
    <property type="entry name" value="Probable inorganic polyphosphate/atp-NAD kinase, domain 1"/>
    <property type="match status" value="1"/>
</dbReference>
<evidence type="ECO:0000256" key="18">
    <source>
        <dbReference type="ARBA" id="ARBA00024512"/>
    </source>
</evidence>
<dbReference type="GO" id="GO:0046512">
    <property type="term" value="P:sphingosine biosynthetic process"/>
    <property type="evidence" value="ECO:0007669"/>
    <property type="project" value="TreeGrafter"/>
</dbReference>
<keyword evidence="11" id="KW-0443">Lipid metabolism</keyword>
<dbReference type="AlphaFoldDB" id="A0AAV2A655"/>
<dbReference type="GO" id="GO:0005758">
    <property type="term" value="C:mitochondrial intermembrane space"/>
    <property type="evidence" value="ECO:0007669"/>
    <property type="project" value="UniProtKB-SubCell"/>
</dbReference>
<evidence type="ECO:0000256" key="3">
    <source>
        <dbReference type="ARBA" id="ARBA00004637"/>
    </source>
</evidence>
<dbReference type="PROSITE" id="PS50146">
    <property type="entry name" value="DAGK"/>
    <property type="match status" value="1"/>
</dbReference>
<dbReference type="EC" id="2.7.1.94" evidence="23"/>
<keyword evidence="33" id="KW-1185">Reference proteome</keyword>
<keyword evidence="8" id="KW-0418">Kinase</keyword>
<proteinExistence type="inferred from homology"/>
<keyword evidence="9" id="KW-0999">Mitochondrion inner membrane</keyword>
<comment type="caution">
    <text evidence="32">The sequence shown here is derived from an EMBL/GenBank/DDBJ whole genome shotgun (WGS) entry which is preliminary data.</text>
</comment>
<comment type="catalytic activity">
    <reaction evidence="27">
        <text>an N-acylsphing-4-enine + ATP = an N-acylsphing-4-enine 1-phosphate + ADP + H(+)</text>
        <dbReference type="Rhea" id="RHEA:17929"/>
        <dbReference type="ChEBI" id="CHEBI:15378"/>
        <dbReference type="ChEBI" id="CHEBI:30616"/>
        <dbReference type="ChEBI" id="CHEBI:52639"/>
        <dbReference type="ChEBI" id="CHEBI:57674"/>
        <dbReference type="ChEBI" id="CHEBI:456216"/>
        <dbReference type="EC" id="2.7.1.138"/>
    </reaction>
    <physiologicalReaction direction="left-to-right" evidence="27">
        <dbReference type="Rhea" id="RHEA:17930"/>
    </physiologicalReaction>
</comment>
<gene>
    <name evidence="32" type="ORF">LARSCL_LOCUS10388</name>
</gene>
<dbReference type="GO" id="GO:0005743">
    <property type="term" value="C:mitochondrial inner membrane"/>
    <property type="evidence" value="ECO:0007669"/>
    <property type="project" value="UniProtKB-SubCell"/>
</dbReference>
<dbReference type="Pfam" id="PF00781">
    <property type="entry name" value="DAGK_cat"/>
    <property type="match status" value="1"/>
</dbReference>
<evidence type="ECO:0000256" key="6">
    <source>
        <dbReference type="ARBA" id="ARBA00022679"/>
    </source>
</evidence>
<dbReference type="InterPro" id="IPR045579">
    <property type="entry name" value="AGK_C"/>
</dbReference>
<evidence type="ECO:0000256" key="21">
    <source>
        <dbReference type="ARBA" id="ARBA00025749"/>
    </source>
</evidence>
<feature type="region of interest" description="Disordered" evidence="30">
    <location>
        <begin position="446"/>
        <end position="560"/>
    </location>
</feature>
<evidence type="ECO:0000256" key="22">
    <source>
        <dbReference type="ARBA" id="ARBA00026096"/>
    </source>
</evidence>
<dbReference type="GO" id="GO:0004143">
    <property type="term" value="F:ATP-dependent diacylglycerol kinase activity"/>
    <property type="evidence" value="ECO:0007669"/>
    <property type="project" value="UniProtKB-EC"/>
</dbReference>
<comment type="catalytic activity">
    <reaction evidence="26">
        <text>a 2-acylglycerol + ATP = a 2-acyl-sn-glycerol 3-phosphate + ADP + H(+)</text>
        <dbReference type="Rhea" id="RHEA:39847"/>
        <dbReference type="ChEBI" id="CHEBI:15378"/>
        <dbReference type="ChEBI" id="CHEBI:17389"/>
        <dbReference type="ChEBI" id="CHEBI:30616"/>
        <dbReference type="ChEBI" id="CHEBI:64982"/>
        <dbReference type="ChEBI" id="CHEBI:456216"/>
    </reaction>
    <physiologicalReaction direction="left-to-right" evidence="26">
        <dbReference type="Rhea" id="RHEA:39848"/>
    </physiologicalReaction>
</comment>
<evidence type="ECO:0000256" key="9">
    <source>
        <dbReference type="ARBA" id="ARBA00022792"/>
    </source>
</evidence>
<reference evidence="32 33" key="1">
    <citation type="submission" date="2024-04" db="EMBL/GenBank/DDBJ databases">
        <authorList>
            <person name="Rising A."/>
            <person name="Reimegard J."/>
            <person name="Sonavane S."/>
            <person name="Akerstrom W."/>
            <person name="Nylinder S."/>
            <person name="Hedman E."/>
            <person name="Kallberg Y."/>
        </authorList>
    </citation>
    <scope>NUCLEOTIDE SEQUENCE [LARGE SCALE GENOMIC DNA]</scope>
</reference>
<dbReference type="GO" id="GO:0046513">
    <property type="term" value="P:ceramide biosynthetic process"/>
    <property type="evidence" value="ECO:0007669"/>
    <property type="project" value="TreeGrafter"/>
</dbReference>
<dbReference type="InterPro" id="IPR016064">
    <property type="entry name" value="NAD/diacylglycerol_kinase_sf"/>
</dbReference>
<dbReference type="EC" id="2.7.1.107" evidence="5"/>
<evidence type="ECO:0000256" key="10">
    <source>
        <dbReference type="ARBA" id="ARBA00022840"/>
    </source>
</evidence>
<comment type="catalytic activity">
    <reaction evidence="15">
        <text>a 1,2-diacyl-sn-glycerol + ATP = a 1,2-diacyl-sn-glycero-3-phosphate + ADP + H(+)</text>
        <dbReference type="Rhea" id="RHEA:10272"/>
        <dbReference type="ChEBI" id="CHEBI:15378"/>
        <dbReference type="ChEBI" id="CHEBI:17815"/>
        <dbReference type="ChEBI" id="CHEBI:30616"/>
        <dbReference type="ChEBI" id="CHEBI:58608"/>
        <dbReference type="ChEBI" id="CHEBI:456216"/>
        <dbReference type="EC" id="2.7.1.107"/>
    </reaction>
    <physiologicalReaction direction="left-to-right" evidence="15">
        <dbReference type="Rhea" id="RHEA:10273"/>
    </physiologicalReaction>
</comment>
<evidence type="ECO:0000256" key="23">
    <source>
        <dbReference type="ARBA" id="ARBA00026098"/>
    </source>
</evidence>
<comment type="similarity">
    <text evidence="21">Belongs to the AGK family.</text>
</comment>
<evidence type="ECO:0000256" key="4">
    <source>
        <dbReference type="ARBA" id="ARBA00005175"/>
    </source>
</evidence>
<dbReference type="PANTHER" id="PTHR12358">
    <property type="entry name" value="SPHINGOSINE KINASE"/>
    <property type="match status" value="1"/>
</dbReference>
<evidence type="ECO:0000256" key="11">
    <source>
        <dbReference type="ARBA" id="ARBA00023098"/>
    </source>
</evidence>
<comment type="catalytic activity">
    <reaction evidence="17">
        <text>1-(9Z-octadecenoyl)-sn-glycerol + ATP = 1-(9Z-octadecenoyl)-sn-glycero-3-phosphate + ADP + H(+)</text>
        <dbReference type="Rhea" id="RHEA:41079"/>
        <dbReference type="ChEBI" id="CHEBI:15378"/>
        <dbReference type="ChEBI" id="CHEBI:30616"/>
        <dbReference type="ChEBI" id="CHEBI:74544"/>
        <dbReference type="ChEBI" id="CHEBI:75757"/>
        <dbReference type="ChEBI" id="CHEBI:456216"/>
    </reaction>
    <physiologicalReaction direction="left-to-right" evidence="17">
        <dbReference type="Rhea" id="RHEA:41080"/>
    </physiologicalReaction>
</comment>
<organism evidence="32 33">
    <name type="scientific">Larinioides sclopetarius</name>
    <dbReference type="NCBI Taxonomy" id="280406"/>
    <lineage>
        <taxon>Eukaryota</taxon>
        <taxon>Metazoa</taxon>
        <taxon>Ecdysozoa</taxon>
        <taxon>Arthropoda</taxon>
        <taxon>Chelicerata</taxon>
        <taxon>Arachnida</taxon>
        <taxon>Araneae</taxon>
        <taxon>Araneomorphae</taxon>
        <taxon>Entelegynae</taxon>
        <taxon>Araneoidea</taxon>
        <taxon>Araneidae</taxon>
        <taxon>Larinioides</taxon>
    </lineage>
</organism>
<comment type="catalytic activity">
    <reaction evidence="14">
        <text>1,2-di-(9Z-octadecenoyl)-sn-glycerol + ATP = 1,2-di-(9Z-octadecenoyl)-sn-glycero-3-phosphate + ADP + H(+)</text>
        <dbReference type="Rhea" id="RHEA:40327"/>
        <dbReference type="ChEBI" id="CHEBI:15378"/>
        <dbReference type="ChEBI" id="CHEBI:30616"/>
        <dbReference type="ChEBI" id="CHEBI:52333"/>
        <dbReference type="ChEBI" id="CHEBI:74546"/>
        <dbReference type="ChEBI" id="CHEBI:456216"/>
    </reaction>
    <physiologicalReaction direction="left-to-right" evidence="14">
        <dbReference type="Rhea" id="RHEA:40328"/>
    </physiologicalReaction>
</comment>
<evidence type="ECO:0000256" key="30">
    <source>
        <dbReference type="SAM" id="MobiDB-lite"/>
    </source>
</evidence>
<evidence type="ECO:0000256" key="26">
    <source>
        <dbReference type="ARBA" id="ARBA00044480"/>
    </source>
</evidence>
<dbReference type="Proteomes" id="UP001497382">
    <property type="component" value="Unassembled WGS sequence"/>
</dbReference>
<dbReference type="GO" id="GO:0047620">
    <property type="term" value="F:acylglycerol kinase activity"/>
    <property type="evidence" value="ECO:0007669"/>
    <property type="project" value="UniProtKB-EC"/>
</dbReference>
<comment type="pathway">
    <text evidence="4">Lipid metabolism; glycerolipid metabolism.</text>
</comment>
<name>A0AAV2A655_9ARAC</name>
<comment type="catalytic activity">
    <reaction evidence="20">
        <text>1-hexadecanoyl-sn-glycerol + ATP = 1-hexadecanoyl-sn-glycero-3-phosphate + ADP + H(+)</text>
        <dbReference type="Rhea" id="RHEA:43308"/>
        <dbReference type="ChEBI" id="CHEBI:15378"/>
        <dbReference type="ChEBI" id="CHEBI:30616"/>
        <dbReference type="ChEBI" id="CHEBI:57518"/>
        <dbReference type="ChEBI" id="CHEBI:75542"/>
        <dbReference type="ChEBI" id="CHEBI:456216"/>
    </reaction>
    <physiologicalReaction direction="left-to-right" evidence="20">
        <dbReference type="Rhea" id="RHEA:43309"/>
    </physiologicalReaction>
</comment>
<evidence type="ECO:0000313" key="33">
    <source>
        <dbReference type="Proteomes" id="UP001497382"/>
    </source>
</evidence>
<evidence type="ECO:0000256" key="8">
    <source>
        <dbReference type="ARBA" id="ARBA00022777"/>
    </source>
</evidence>
<evidence type="ECO:0000256" key="2">
    <source>
        <dbReference type="ARBA" id="ARBA00004569"/>
    </source>
</evidence>
<evidence type="ECO:0000256" key="19">
    <source>
        <dbReference type="ARBA" id="ARBA00024556"/>
    </source>
</evidence>
<keyword evidence="13" id="KW-0472">Membrane</keyword>
<evidence type="ECO:0000256" key="28">
    <source>
        <dbReference type="ARBA" id="ARBA00048663"/>
    </source>
</evidence>
<evidence type="ECO:0000256" key="29">
    <source>
        <dbReference type="ARBA" id="ARBA00048876"/>
    </source>
</evidence>
<comment type="catalytic activity">
    <reaction evidence="16">
        <text>1-(5Z,8Z,11Z,14Z-eicosatetraenoyl)-sn-glycerol + ATP = 1-(5Z,8Z,11Z,14Z-eicosatetraenoyl)-sn-glycero-3-phosphate + ADP + H(+)</text>
        <dbReference type="Rhea" id="RHEA:43328"/>
        <dbReference type="ChEBI" id="CHEBI:15378"/>
        <dbReference type="ChEBI" id="CHEBI:30616"/>
        <dbReference type="ChEBI" id="CHEBI:34071"/>
        <dbReference type="ChEBI" id="CHEBI:74938"/>
        <dbReference type="ChEBI" id="CHEBI:456216"/>
    </reaction>
    <physiologicalReaction direction="left-to-right" evidence="16">
        <dbReference type="Rhea" id="RHEA:43329"/>
    </physiologicalReaction>
</comment>
<dbReference type="Pfam" id="PF19712">
    <property type="entry name" value="AGK_C"/>
    <property type="match status" value="1"/>
</dbReference>
<evidence type="ECO:0000256" key="17">
    <source>
        <dbReference type="ARBA" id="ARBA00024505"/>
    </source>
</evidence>
<dbReference type="GO" id="GO:0005524">
    <property type="term" value="F:ATP binding"/>
    <property type="evidence" value="ECO:0007669"/>
    <property type="project" value="UniProtKB-KW"/>
</dbReference>
<evidence type="ECO:0000313" key="32">
    <source>
        <dbReference type="EMBL" id="CAL1279478.1"/>
    </source>
</evidence>
<keyword evidence="12" id="KW-0496">Mitochondrion</keyword>
<feature type="compositionally biased region" description="Basic and acidic residues" evidence="30">
    <location>
        <begin position="544"/>
        <end position="560"/>
    </location>
</feature>
<feature type="region of interest" description="Disordered" evidence="30">
    <location>
        <begin position="400"/>
        <end position="429"/>
    </location>
</feature>
<comment type="cofactor">
    <cofactor evidence="1">
        <name>Mg(2+)</name>
        <dbReference type="ChEBI" id="CHEBI:18420"/>
    </cofactor>
</comment>
<evidence type="ECO:0000256" key="16">
    <source>
        <dbReference type="ARBA" id="ARBA00024483"/>
    </source>
</evidence>
<dbReference type="InterPro" id="IPR050187">
    <property type="entry name" value="Lipid_Phosphate_FormReg"/>
</dbReference>
<dbReference type="PANTHER" id="PTHR12358:SF31">
    <property type="entry name" value="ACYLGLYCEROL KINASE, MITOCHONDRIAL"/>
    <property type="match status" value="1"/>
</dbReference>
<protein>
    <recommendedName>
        <fullName evidence="24">Acylglycerol kinase, mitochondrial</fullName>
        <ecNumber evidence="5">2.7.1.107</ecNumber>
        <ecNumber evidence="22">2.7.1.138</ecNumber>
        <ecNumber evidence="23">2.7.1.94</ecNumber>
    </recommendedName>
    <alternativeName>
        <fullName evidence="25">Multiple substrate lipid kinase</fullName>
    </alternativeName>
</protein>
<comment type="catalytic activity">
    <reaction evidence="19">
        <text>2-(5Z,8Z,11Z,14Z-eicosatetraenoyl)-glycerol + ATP = 2-(5Z,8Z,11Z,14Z-eicosatetraenoyl)-sn-glycero-3-phosphate + ADP + H(+)</text>
        <dbReference type="Rhea" id="RHEA:43316"/>
        <dbReference type="ChEBI" id="CHEBI:15378"/>
        <dbReference type="ChEBI" id="CHEBI:30616"/>
        <dbReference type="ChEBI" id="CHEBI:52392"/>
        <dbReference type="ChEBI" id="CHEBI:78209"/>
        <dbReference type="ChEBI" id="CHEBI:456216"/>
    </reaction>
    <physiologicalReaction direction="left-to-right" evidence="19">
        <dbReference type="Rhea" id="RHEA:43317"/>
    </physiologicalReaction>
</comment>
<keyword evidence="10" id="KW-0067">ATP-binding</keyword>